<dbReference type="EMBL" id="CP159218">
    <property type="protein sequence ID" value="XCG65081.1"/>
    <property type="molecule type" value="Genomic_DNA"/>
</dbReference>
<proteinExistence type="predicted"/>
<dbReference type="InterPro" id="IPR021903">
    <property type="entry name" value="DUF3515"/>
</dbReference>
<feature type="region of interest" description="Disordered" evidence="1">
    <location>
        <begin position="1"/>
        <end position="29"/>
    </location>
</feature>
<name>A0AAU8DS97_9ACTN</name>
<organism evidence="3">
    <name type="scientific">Nakamurella sp. A5-74</name>
    <dbReference type="NCBI Taxonomy" id="3158264"/>
    <lineage>
        <taxon>Bacteria</taxon>
        <taxon>Bacillati</taxon>
        <taxon>Actinomycetota</taxon>
        <taxon>Actinomycetes</taxon>
        <taxon>Nakamurellales</taxon>
        <taxon>Nakamurellaceae</taxon>
        <taxon>Nakamurella</taxon>
    </lineage>
</organism>
<keyword evidence="2" id="KW-0472">Membrane</keyword>
<dbReference type="Pfam" id="PF12028">
    <property type="entry name" value="DUF3515"/>
    <property type="match status" value="1"/>
</dbReference>
<feature type="transmembrane region" description="Helical" evidence="2">
    <location>
        <begin position="38"/>
        <end position="59"/>
    </location>
</feature>
<evidence type="ECO:0000313" key="3">
    <source>
        <dbReference type="EMBL" id="XCG65081.1"/>
    </source>
</evidence>
<dbReference type="AlphaFoldDB" id="A0AAU8DS97"/>
<keyword evidence="2" id="KW-1133">Transmembrane helix</keyword>
<gene>
    <name evidence="3" type="ORF">ABLG96_07225</name>
</gene>
<dbReference type="RefSeq" id="WP_353650692.1">
    <property type="nucleotide sequence ID" value="NZ_CP159218.1"/>
</dbReference>
<accession>A0AAU8DS97</accession>
<keyword evidence="2" id="KW-0812">Transmembrane</keyword>
<evidence type="ECO:0000256" key="1">
    <source>
        <dbReference type="SAM" id="MobiDB-lite"/>
    </source>
</evidence>
<evidence type="ECO:0000256" key="2">
    <source>
        <dbReference type="SAM" id="Phobius"/>
    </source>
</evidence>
<sequence>MPSRRPESPDPTAGSPDGTDPAPGAQVLPADEPRRGMLLMVLALPVILVIAVVVGGIIWSNVNSSSTEPLGLAAVPSPGGTGRYCTDLATALPATLGGAAKRTLIGEPDGSAAWGDPAIILRCGLPTPAELTCSSQLTQISGPNSLQGVLWLQRSEGGQTTYLAADRPVRIALTLPDGAGSGAIQELSAVISGVMPSTAQADGTLCKGGVLPTTTDN</sequence>
<reference evidence="3" key="1">
    <citation type="submission" date="2024-05" db="EMBL/GenBank/DDBJ databases">
        <authorList>
            <person name="Cai S.Y."/>
            <person name="Jin L.M."/>
            <person name="Li H.R."/>
        </authorList>
    </citation>
    <scope>NUCLEOTIDE SEQUENCE</scope>
    <source>
        <strain evidence="3">A5-74</strain>
    </source>
</reference>
<protein>
    <submittedName>
        <fullName evidence="3">DUF3515 domain-containing protein</fullName>
    </submittedName>
</protein>